<name>W1X2R0_9ZZZZ</name>
<organism evidence="1">
    <name type="scientific">human gut metagenome</name>
    <dbReference type="NCBI Taxonomy" id="408170"/>
    <lineage>
        <taxon>unclassified sequences</taxon>
        <taxon>metagenomes</taxon>
        <taxon>organismal metagenomes</taxon>
    </lineage>
</organism>
<sequence>MTNSVFQGRSFLAEKDFTRAAAT</sequence>
<dbReference type="EMBL" id="AZMM01018184">
    <property type="protein sequence ID" value="ETJ23009.1"/>
    <property type="molecule type" value="Genomic_DNA"/>
</dbReference>
<reference evidence="1" key="1">
    <citation type="submission" date="2013-12" db="EMBL/GenBank/DDBJ databases">
        <title>A Varibaculum cambriense genome reconstructed from a premature infant gut community with otherwise low bacterial novelty that shifts toward anaerobic metabolism during the third week of life.</title>
        <authorList>
            <person name="Brown C.T."/>
            <person name="Sharon I."/>
            <person name="Thomas B.C."/>
            <person name="Castelle C.J."/>
            <person name="Morowitz M.J."/>
            <person name="Banfield J.F."/>
        </authorList>
    </citation>
    <scope>NUCLEOTIDE SEQUENCE</scope>
</reference>
<evidence type="ECO:0000313" key="1">
    <source>
        <dbReference type="EMBL" id="ETJ23009.1"/>
    </source>
</evidence>
<dbReference type="AlphaFoldDB" id="W1X2R0"/>
<feature type="non-terminal residue" evidence="1">
    <location>
        <position position="23"/>
    </location>
</feature>
<gene>
    <name evidence="1" type="ORF">Q604_UNBC18184G0001</name>
</gene>
<accession>W1X2R0</accession>
<protein>
    <submittedName>
        <fullName evidence="1">Uncharacterized protein</fullName>
    </submittedName>
</protein>
<comment type="caution">
    <text evidence="1">The sequence shown here is derived from an EMBL/GenBank/DDBJ whole genome shotgun (WGS) entry which is preliminary data.</text>
</comment>
<proteinExistence type="predicted"/>